<feature type="binding site" evidence="10">
    <location>
        <position position="161"/>
    </location>
    <ligand>
        <name>substrate</name>
    </ligand>
</feature>
<evidence type="ECO:0000256" key="6">
    <source>
        <dbReference type="ARBA" id="ARBA00023277"/>
    </source>
</evidence>
<dbReference type="RefSeq" id="WP_117357565.1">
    <property type="nucleotide sequence ID" value="NZ_QURH01000215.1"/>
</dbReference>
<dbReference type="AlphaFoldDB" id="A0A372JNJ0"/>
<evidence type="ECO:0000256" key="2">
    <source>
        <dbReference type="ARBA" id="ARBA00010838"/>
    </source>
</evidence>
<dbReference type="FunFam" id="3.20.20.80:FF:000004">
    <property type="entry name" value="Beta-glucosidase 6-phospho-beta-glucosidase"/>
    <property type="match status" value="1"/>
</dbReference>
<dbReference type="InterPro" id="IPR001360">
    <property type="entry name" value="Glyco_hydro_1"/>
</dbReference>
<feature type="binding site" evidence="10">
    <location>
        <begin position="416"/>
        <end position="417"/>
    </location>
    <ligand>
        <name>substrate</name>
    </ligand>
</feature>
<dbReference type="InterPro" id="IPR017736">
    <property type="entry name" value="Glyco_hydro_1_beta-glucosidase"/>
</dbReference>
<keyword evidence="6" id="KW-0119">Carbohydrate metabolism</keyword>
<sequence length="459" mass="50757">MNGTANFPDGFRWGAATAAYQVEGATREDGRVPSIWDTFVRRPGTVLGGDTGDVAVDHFHRFREDVAIMRDLGLTAYRFSVAWPRAHASGARGLAFYDRLVDALLEAGIEPWPTLYHWDLPQELEDAGGWPERDTAYRFADYAAGVHDVLGDRVRNWLTVNEPWCAAFLGYASGDHAPGRREPAAALHAAHHLMLGHGLAVQAMRAQRPDNRFGAAVNLYAVSPASDAEADVDAARRVDGLQNRFFLDPLLLGRYPWDVLADVERFGFAPSEADLTIINQPIEHLGINYYSRHTVSGDPDSAPQAASSPFAEHSPWVGSGHVRFPSTGRPVTGMGWEIDPSGLTEVLVRLHREYPAVDLCVTENGAGYQEEPSNGTVHDAGRIEYLDGHLRACHDAIAAGVPLRGYFTWSLLDNFEWAWGYSRRFGLVHVDYATLRRAPKDSARWYAEVIRRGGLTERG</sequence>
<dbReference type="PROSITE" id="PS00653">
    <property type="entry name" value="GLYCOSYL_HYDROL_F1_2"/>
    <property type="match status" value="1"/>
</dbReference>
<dbReference type="Proteomes" id="UP000261811">
    <property type="component" value="Unassembled WGS sequence"/>
</dbReference>
<feature type="active site" description="Nucleophile" evidence="9">
    <location>
        <position position="363"/>
    </location>
</feature>
<dbReference type="GO" id="GO:0005829">
    <property type="term" value="C:cytosol"/>
    <property type="evidence" value="ECO:0007669"/>
    <property type="project" value="TreeGrafter"/>
</dbReference>
<dbReference type="PANTHER" id="PTHR10353">
    <property type="entry name" value="GLYCOSYL HYDROLASE"/>
    <property type="match status" value="1"/>
</dbReference>
<proteinExistence type="inferred from homology"/>
<protein>
    <recommendedName>
        <fullName evidence="3 11">Beta-glucosidase</fullName>
        <ecNumber evidence="3 11">3.2.1.21</ecNumber>
    </recommendedName>
</protein>
<comment type="similarity">
    <text evidence="2 11">Belongs to the glycosyl hydrolase 1 family.</text>
</comment>
<dbReference type="SUPFAM" id="SSF51445">
    <property type="entry name" value="(Trans)glycosidases"/>
    <property type="match status" value="1"/>
</dbReference>
<dbReference type="Pfam" id="PF00232">
    <property type="entry name" value="Glyco_hydro_1"/>
    <property type="match status" value="1"/>
</dbReference>
<keyword evidence="8" id="KW-0624">Polysaccharide degradation</keyword>
<name>A0A372JNJ0_9ACTN</name>
<dbReference type="OrthoDB" id="5166882at2"/>
<comment type="catalytic activity">
    <reaction evidence="1 11">
        <text>Hydrolysis of terminal, non-reducing beta-D-glucosyl residues with release of beta-D-glucose.</text>
        <dbReference type="EC" id="3.2.1.21"/>
    </reaction>
</comment>
<evidence type="ECO:0000256" key="9">
    <source>
        <dbReference type="PIRSR" id="PIRSR617736-1"/>
    </source>
</evidence>
<keyword evidence="5" id="KW-0136">Cellulose degradation</keyword>
<dbReference type="EMBL" id="QURH01000215">
    <property type="protein sequence ID" value="RFU41366.1"/>
    <property type="molecule type" value="Genomic_DNA"/>
</dbReference>
<dbReference type="PRINTS" id="PR00131">
    <property type="entry name" value="GLHYDRLASE1"/>
</dbReference>
<evidence type="ECO:0000313" key="13">
    <source>
        <dbReference type="Proteomes" id="UP000261811"/>
    </source>
</evidence>
<evidence type="ECO:0000256" key="8">
    <source>
        <dbReference type="ARBA" id="ARBA00023326"/>
    </source>
</evidence>
<dbReference type="InterPro" id="IPR017853">
    <property type="entry name" value="GH"/>
</dbReference>
<organism evidence="12 13">
    <name type="scientific">Actinomadura logoneensis</name>
    <dbReference type="NCBI Taxonomy" id="2293572"/>
    <lineage>
        <taxon>Bacteria</taxon>
        <taxon>Bacillati</taxon>
        <taxon>Actinomycetota</taxon>
        <taxon>Actinomycetes</taxon>
        <taxon>Streptosporangiales</taxon>
        <taxon>Thermomonosporaceae</taxon>
        <taxon>Actinomadura</taxon>
    </lineage>
</organism>
<feature type="binding site" evidence="10">
    <location>
        <position position="117"/>
    </location>
    <ligand>
        <name>substrate</name>
    </ligand>
</feature>
<evidence type="ECO:0000256" key="10">
    <source>
        <dbReference type="PIRSR" id="PIRSR617736-2"/>
    </source>
</evidence>
<dbReference type="NCBIfam" id="TIGR03356">
    <property type="entry name" value="BGL"/>
    <property type="match status" value="1"/>
</dbReference>
<evidence type="ECO:0000313" key="12">
    <source>
        <dbReference type="EMBL" id="RFU41366.1"/>
    </source>
</evidence>
<evidence type="ECO:0000256" key="11">
    <source>
        <dbReference type="RuleBase" id="RU361175"/>
    </source>
</evidence>
<evidence type="ECO:0000256" key="3">
    <source>
        <dbReference type="ARBA" id="ARBA00012744"/>
    </source>
</evidence>
<keyword evidence="4 11" id="KW-0378">Hydrolase</keyword>
<feature type="active site" description="Proton donor" evidence="9">
    <location>
        <position position="162"/>
    </location>
</feature>
<keyword evidence="13" id="KW-1185">Reference proteome</keyword>
<feature type="binding site" evidence="10">
    <location>
        <position position="409"/>
    </location>
    <ligand>
        <name>substrate</name>
    </ligand>
</feature>
<evidence type="ECO:0000256" key="1">
    <source>
        <dbReference type="ARBA" id="ARBA00000448"/>
    </source>
</evidence>
<feature type="binding site" evidence="10">
    <location>
        <position position="21"/>
    </location>
    <ligand>
        <name>substrate</name>
    </ligand>
</feature>
<dbReference type="PANTHER" id="PTHR10353:SF36">
    <property type="entry name" value="LP05116P"/>
    <property type="match status" value="1"/>
</dbReference>
<gene>
    <name evidence="12" type="ORF">DZF91_12060</name>
</gene>
<dbReference type="Gene3D" id="3.20.20.80">
    <property type="entry name" value="Glycosidases"/>
    <property type="match status" value="1"/>
</dbReference>
<evidence type="ECO:0000256" key="7">
    <source>
        <dbReference type="ARBA" id="ARBA00023295"/>
    </source>
</evidence>
<dbReference type="GO" id="GO:0008422">
    <property type="term" value="F:beta-glucosidase activity"/>
    <property type="evidence" value="ECO:0007669"/>
    <property type="project" value="UniProtKB-EC"/>
</dbReference>
<evidence type="ECO:0000256" key="5">
    <source>
        <dbReference type="ARBA" id="ARBA00023001"/>
    </source>
</evidence>
<feature type="binding site" evidence="10">
    <location>
        <position position="290"/>
    </location>
    <ligand>
        <name>substrate</name>
    </ligand>
</feature>
<accession>A0A372JNJ0</accession>
<comment type="caution">
    <text evidence="12">The sequence shown here is derived from an EMBL/GenBank/DDBJ whole genome shotgun (WGS) entry which is preliminary data.</text>
</comment>
<keyword evidence="7 11" id="KW-0326">Glycosidase</keyword>
<dbReference type="InterPro" id="IPR033132">
    <property type="entry name" value="GH_1_N_CS"/>
</dbReference>
<evidence type="ECO:0000256" key="4">
    <source>
        <dbReference type="ARBA" id="ARBA00022801"/>
    </source>
</evidence>
<dbReference type="GO" id="GO:0030245">
    <property type="term" value="P:cellulose catabolic process"/>
    <property type="evidence" value="ECO:0007669"/>
    <property type="project" value="UniProtKB-KW"/>
</dbReference>
<reference evidence="12 13" key="1">
    <citation type="submission" date="2018-08" db="EMBL/GenBank/DDBJ databases">
        <title>Actinomadura jelena sp. nov., a novel Actinomycete isolated from soil in Chad.</title>
        <authorList>
            <person name="Shi L."/>
        </authorList>
    </citation>
    <scope>NUCLEOTIDE SEQUENCE [LARGE SCALE GENOMIC DNA]</scope>
    <source>
        <strain evidence="12 13">NEAU-G17</strain>
    </source>
</reference>
<dbReference type="EC" id="3.2.1.21" evidence="3 11"/>